<feature type="binding site" evidence="19">
    <location>
        <position position="664"/>
    </location>
    <ligand>
        <name>Mg(2+)</name>
        <dbReference type="ChEBI" id="CHEBI:18420"/>
    </ligand>
</feature>
<comment type="similarity">
    <text evidence="2">Belongs to the krueppel C2H2-type zinc-finger protein family.</text>
</comment>
<dbReference type="Proteomes" id="UP000719412">
    <property type="component" value="Unassembled WGS sequence"/>
</dbReference>
<evidence type="ECO:0000256" key="6">
    <source>
        <dbReference type="ARBA" id="ARBA00022737"/>
    </source>
</evidence>
<dbReference type="Gene3D" id="3.40.50.12350">
    <property type="match status" value="1"/>
</dbReference>
<feature type="active site" description="Nucleophile" evidence="18">
    <location>
        <position position="664"/>
    </location>
</feature>
<evidence type="ECO:0000256" key="8">
    <source>
        <dbReference type="ARBA" id="ARBA00022801"/>
    </source>
</evidence>
<keyword evidence="7 20" id="KW-0863">Zinc-finger</keyword>
<proteinExistence type="inferred from homology"/>
<dbReference type="FunFam" id="3.30.160.60:FF:001370">
    <property type="entry name" value="Zinc finger protein"/>
    <property type="match status" value="1"/>
</dbReference>
<dbReference type="PANTHER" id="PTHR10190">
    <property type="entry name" value="EYES ABSENT"/>
    <property type="match status" value="1"/>
</dbReference>
<dbReference type="InterPro" id="IPR038102">
    <property type="entry name" value="EYA_dom_sf"/>
</dbReference>
<evidence type="ECO:0000256" key="15">
    <source>
        <dbReference type="ARBA" id="ARBA00023163"/>
    </source>
</evidence>
<feature type="domain" description="C2H2-type" evidence="23">
    <location>
        <begin position="1339"/>
        <end position="1366"/>
    </location>
</feature>
<feature type="region of interest" description="Disordered" evidence="22">
    <location>
        <begin position="27"/>
        <end position="53"/>
    </location>
</feature>
<evidence type="ECO:0000256" key="17">
    <source>
        <dbReference type="ARBA" id="ARBA00051722"/>
    </source>
</evidence>
<keyword evidence="9" id="KW-0862">Zinc</keyword>
<dbReference type="GO" id="GO:0003690">
    <property type="term" value="F:double-stranded DNA binding"/>
    <property type="evidence" value="ECO:0007669"/>
    <property type="project" value="UniProtKB-ARBA"/>
</dbReference>
<evidence type="ECO:0000256" key="7">
    <source>
        <dbReference type="ARBA" id="ARBA00022771"/>
    </source>
</evidence>
<feature type="compositionally biased region" description="Basic and acidic residues" evidence="22">
    <location>
        <begin position="965"/>
        <end position="981"/>
    </location>
</feature>
<keyword evidence="14" id="KW-0010">Activator</keyword>
<dbReference type="InterPro" id="IPR006545">
    <property type="entry name" value="EYA_dom"/>
</dbReference>
<evidence type="ECO:0000256" key="11">
    <source>
        <dbReference type="ARBA" id="ARBA00022912"/>
    </source>
</evidence>
<dbReference type="SFLD" id="SFLDG01129">
    <property type="entry name" value="C1.5:_HAD__Beta-PGM__Phosphata"/>
    <property type="match status" value="1"/>
</dbReference>
<dbReference type="InterPro" id="IPR042577">
    <property type="entry name" value="EYA_dom_metazoan"/>
</dbReference>
<dbReference type="EC" id="3.1.3.48" evidence="21"/>
<dbReference type="GO" id="GO:0004725">
    <property type="term" value="F:protein tyrosine phosphatase activity"/>
    <property type="evidence" value="ECO:0007669"/>
    <property type="project" value="UniProtKB-EC"/>
</dbReference>
<keyword evidence="11 21" id="KW-0904">Protein phosphatase</keyword>
<dbReference type="SUPFAM" id="SSF57667">
    <property type="entry name" value="beta-beta-alpha zinc fingers"/>
    <property type="match status" value="4"/>
</dbReference>
<evidence type="ECO:0000256" key="3">
    <source>
        <dbReference type="ARBA" id="ARBA00010501"/>
    </source>
</evidence>
<evidence type="ECO:0000256" key="5">
    <source>
        <dbReference type="ARBA" id="ARBA00022723"/>
    </source>
</evidence>
<evidence type="ECO:0000256" key="9">
    <source>
        <dbReference type="ARBA" id="ARBA00022833"/>
    </source>
</evidence>
<evidence type="ECO:0000256" key="1">
    <source>
        <dbReference type="ARBA" id="ARBA00004123"/>
    </source>
</evidence>
<evidence type="ECO:0000256" key="18">
    <source>
        <dbReference type="PIRSR" id="PIRSR628472-1"/>
    </source>
</evidence>
<dbReference type="EMBL" id="JABDTM020027933">
    <property type="protein sequence ID" value="KAH0809759.1"/>
    <property type="molecule type" value="Genomic_DNA"/>
</dbReference>
<keyword evidence="8 21" id="KW-0378">Hydrolase</keyword>
<comment type="subcellular location">
    <subcellularLocation>
        <location evidence="1">Nucleus</location>
    </subcellularLocation>
</comment>
<evidence type="ECO:0000313" key="24">
    <source>
        <dbReference type="EMBL" id="KAH0809759.1"/>
    </source>
</evidence>
<dbReference type="PANTHER" id="PTHR10190:SF16">
    <property type="entry name" value="DEVELOPMENTAL PROTEIN EYES ABSENT"/>
    <property type="match status" value="1"/>
</dbReference>
<dbReference type="InterPro" id="IPR013087">
    <property type="entry name" value="Znf_C2H2_type"/>
</dbReference>
<accession>A0A8J6H7P9</accession>
<dbReference type="Pfam" id="PF00702">
    <property type="entry name" value="Hydrolase"/>
    <property type="match status" value="1"/>
</dbReference>
<dbReference type="PROSITE" id="PS50157">
    <property type="entry name" value="ZINC_FINGER_C2H2_2"/>
    <property type="match status" value="5"/>
</dbReference>
<feature type="domain" description="C2H2-type" evidence="23">
    <location>
        <begin position="1311"/>
        <end position="1338"/>
    </location>
</feature>
<reference evidence="24" key="1">
    <citation type="journal article" date="2020" name="J Insects Food Feed">
        <title>The yellow mealworm (Tenebrio molitor) genome: a resource for the emerging insects as food and feed industry.</title>
        <authorList>
            <person name="Eriksson T."/>
            <person name="Andere A."/>
            <person name="Kelstrup H."/>
            <person name="Emery V."/>
            <person name="Picard C."/>
        </authorList>
    </citation>
    <scope>NUCLEOTIDE SEQUENCE</scope>
    <source>
        <strain evidence="24">Stoneville</strain>
        <tissue evidence="24">Whole head</tissue>
    </source>
</reference>
<keyword evidence="15" id="KW-0804">Transcription</keyword>
<feature type="compositionally biased region" description="Basic and acidic residues" evidence="22">
    <location>
        <begin position="185"/>
        <end position="203"/>
    </location>
</feature>
<keyword evidence="6" id="KW-0677">Repeat</keyword>
<sequence length="1428" mass="158543">MKQNEKASVRESKSEFPRYVLIAPTSSLRNFTEANPGPNKNKHRRQHDKEKRTRRERKANYLFFMLIENEYEGFQSAANGEGASTRGRWCFFERKKSKSAPLSGDVTVRVQEVSLDVRTLGLVASVRVLDSGDLSAVFFLGLWLVRCESVERATVTTMVTIMPCNYLNAQSTRCAIIDKMCEPKVKRSRPDATSDPSDRDRSGDIPNSSKHLLISRRLFVSSAAESRAGQGGDDLVEFLRRMPSDTLKDTSYASSCRVVVRVSERSLRTDALPEAARGTETDVARVYPSREFLNDNLLGVTRTVTYVLSGWHRPLAVGETACSPQSGHSSSTCSSPPATASTATNHADVSSTTSTSTCVPANFTSSWSLLNETATGIKSEIRSPGLADSEVAALSQDPLSFYGTAAELGNLYDKDYPQTYSAQQYYNSMQQAYGTTNSATSSYINPASSFYNASSYPYPSLGSSRGLNPSCKASSGYITSPYSSPASPFQTSGQPSQYSPYASYTTPASSTFAQGFSAQGVEYGSYGTAYSDSQTSQYASSYYASQTYSPYVSSPSSSGSLGASSYQLAATSLPATRASQTRKTVFAAHPQLTQLLLWLLDSPSNGIALADGSTSPLKADSARRSREPSALGPEQRGTRGRGRRTNTVSPTTPESSTDRVFIWDLDETIIIFHSLLTGTYAAKYQKDAQSVVQLGLKMEEMVFNLADAHFFFNDIEECDQVHIDDVSSDDNGQDLSNYNFSSDGFHASTSVSAGNLCLATGVRGGVDWMRKLAFRYRKIKETYNNYRNSVGGLLGSNKREQWLQLRAEIEAVTDNWLTLANKCLTLINSRTNCVNVLVTTTQLIPALAKVLLFGLGGVFPIDNIYSATKIGKESCFERIVARFGRKCTYVVIGDSQDEEAAAKAMNFPFWRITSHSEIAALMKTDNMAPGDVIWNNNEDLLTDENCLSVIGNCQISSILSNLDPPSDKPEPAATEDKDIGDLKPTPIQNNYMILKDSGSDKSETVKKPNSLKNGINFEEMLYFVCNLCPFLCTKKSKIHEHLENAHKNKTVRKLPHLKCPACPNVFFHKMSLRSHLIHDHGVGNSDINLVIQTVVYQANKPKSGEKKSAPVKDETAFEEKRYEAKSVELPKVDVPSIKTETMFNKQAVTTIGKLTGAKKMQTCAVPTCKVALQNVDNMNYHVNCHKDSGFACLVCSEFFMSWKQLTSHLWRLHKVDMELYSCDKCSYKSVSLAKLNNIHKLIHGDVKAYVCTICKKAFKNSKQLGNHKITHKNKNEYERLKLSCEVCCKSFSDKRQLKIHMNVVHEKIKPFLCNYCGYKGSSRSSLKMHIRQHTGEKPFTCDFCSYATSDHNSFRRHKLRHTGQKPYKCSYCSYACIQSSTYKVHIKTKHPGQEKDLMFTCQECQFRSVNKEIYIAHMITVHDQKPQS</sequence>
<dbReference type="GO" id="GO:0045739">
    <property type="term" value="P:positive regulation of DNA repair"/>
    <property type="evidence" value="ECO:0007669"/>
    <property type="project" value="TreeGrafter"/>
</dbReference>
<evidence type="ECO:0000313" key="25">
    <source>
        <dbReference type="Proteomes" id="UP000719412"/>
    </source>
</evidence>
<evidence type="ECO:0000256" key="2">
    <source>
        <dbReference type="ARBA" id="ARBA00006991"/>
    </source>
</evidence>
<evidence type="ECO:0000256" key="4">
    <source>
        <dbReference type="ARBA" id="ARBA00022473"/>
    </source>
</evidence>
<keyword evidence="16" id="KW-0539">Nucleus</keyword>
<dbReference type="FunFam" id="3.30.160.60:FF:000446">
    <property type="entry name" value="Zinc finger protein"/>
    <property type="match status" value="1"/>
</dbReference>
<feature type="region of interest" description="Disordered" evidence="22">
    <location>
        <begin position="611"/>
        <end position="655"/>
    </location>
</feature>
<dbReference type="SMART" id="SM00355">
    <property type="entry name" value="ZnF_C2H2"/>
    <property type="match status" value="11"/>
</dbReference>
<feature type="region of interest" description="Disordered" evidence="22">
    <location>
        <begin position="320"/>
        <end position="357"/>
    </location>
</feature>
<keyword evidence="4" id="KW-0217">Developmental protein</keyword>
<feature type="region of interest" description="Disordered" evidence="22">
    <location>
        <begin position="185"/>
        <end position="208"/>
    </location>
</feature>
<evidence type="ECO:0000256" key="22">
    <source>
        <dbReference type="SAM" id="MobiDB-lite"/>
    </source>
</evidence>
<dbReference type="InterPro" id="IPR036236">
    <property type="entry name" value="Znf_C2H2_sf"/>
</dbReference>
<dbReference type="PROSITE" id="PS00028">
    <property type="entry name" value="ZINC_FINGER_C2H2_1"/>
    <property type="match status" value="6"/>
</dbReference>
<dbReference type="NCBIfam" id="TIGR01658">
    <property type="entry name" value="EYA-cons_domain"/>
    <property type="match status" value="1"/>
</dbReference>
<dbReference type="GO" id="GO:0008270">
    <property type="term" value="F:zinc ion binding"/>
    <property type="evidence" value="ECO:0007669"/>
    <property type="project" value="UniProtKB-KW"/>
</dbReference>
<organism evidence="24 25">
    <name type="scientific">Tenebrio molitor</name>
    <name type="common">Yellow mealworm beetle</name>
    <dbReference type="NCBI Taxonomy" id="7067"/>
    <lineage>
        <taxon>Eukaryota</taxon>
        <taxon>Metazoa</taxon>
        <taxon>Ecdysozoa</taxon>
        <taxon>Arthropoda</taxon>
        <taxon>Hexapoda</taxon>
        <taxon>Insecta</taxon>
        <taxon>Pterygota</taxon>
        <taxon>Neoptera</taxon>
        <taxon>Endopterygota</taxon>
        <taxon>Coleoptera</taxon>
        <taxon>Polyphaga</taxon>
        <taxon>Cucujiformia</taxon>
        <taxon>Tenebrionidae</taxon>
        <taxon>Tenebrio</taxon>
    </lineage>
</organism>
<comment type="caution">
    <text evidence="24">The sequence shown here is derived from an EMBL/GenBank/DDBJ whole genome shotgun (WGS) entry which is preliminary data.</text>
</comment>
<reference evidence="24" key="2">
    <citation type="submission" date="2021-08" db="EMBL/GenBank/DDBJ databases">
        <authorList>
            <person name="Eriksson T."/>
        </authorList>
    </citation>
    <scope>NUCLEOTIDE SEQUENCE</scope>
    <source>
        <strain evidence="24">Stoneville</strain>
        <tissue evidence="24">Whole head</tissue>
    </source>
</reference>
<keyword evidence="10 19" id="KW-0460">Magnesium</keyword>
<feature type="domain" description="C2H2-type" evidence="23">
    <location>
        <begin position="1249"/>
        <end position="1276"/>
    </location>
</feature>
<dbReference type="SFLD" id="SFLDS00003">
    <property type="entry name" value="Haloacid_Dehalogenase"/>
    <property type="match status" value="1"/>
</dbReference>
<dbReference type="GO" id="GO:0005634">
    <property type="term" value="C:nucleus"/>
    <property type="evidence" value="ECO:0007669"/>
    <property type="project" value="UniProtKB-SubCell"/>
</dbReference>
<feature type="binding site" evidence="19">
    <location>
        <position position="894"/>
    </location>
    <ligand>
        <name>Mg(2+)</name>
        <dbReference type="ChEBI" id="CHEBI:18420"/>
    </ligand>
</feature>
<evidence type="ECO:0000256" key="20">
    <source>
        <dbReference type="PROSITE-ProRule" id="PRU00042"/>
    </source>
</evidence>
<feature type="compositionally biased region" description="Low complexity" evidence="22">
    <location>
        <begin position="323"/>
        <end position="357"/>
    </location>
</feature>
<keyword evidence="5 19" id="KW-0479">Metal-binding</keyword>
<dbReference type="Gene3D" id="3.30.160.60">
    <property type="entry name" value="Classic Zinc Finger"/>
    <property type="match status" value="5"/>
</dbReference>
<gene>
    <name evidence="24" type="ORF">GEV33_013032</name>
</gene>
<feature type="binding site" evidence="19">
    <location>
        <position position="666"/>
    </location>
    <ligand>
        <name>Mg(2+)</name>
        <dbReference type="ChEBI" id="CHEBI:18420"/>
    </ligand>
</feature>
<evidence type="ECO:0000256" key="16">
    <source>
        <dbReference type="ARBA" id="ARBA00023242"/>
    </source>
</evidence>
<dbReference type="Pfam" id="PF00096">
    <property type="entry name" value="zf-C2H2"/>
    <property type="match status" value="3"/>
</dbReference>
<evidence type="ECO:0000256" key="12">
    <source>
        <dbReference type="ARBA" id="ARBA00023015"/>
    </source>
</evidence>
<name>A0A8J6H7P9_TENMO</name>
<feature type="domain" description="C2H2-type" evidence="23">
    <location>
        <begin position="1367"/>
        <end position="1395"/>
    </location>
</feature>
<keyword evidence="13" id="KW-0238">DNA-binding</keyword>
<keyword evidence="25" id="KW-1185">Reference proteome</keyword>
<evidence type="ECO:0000256" key="21">
    <source>
        <dbReference type="RuleBase" id="RU362036"/>
    </source>
</evidence>
<dbReference type="GO" id="GO:2001240">
    <property type="term" value="P:negative regulation of extrinsic apoptotic signaling pathway in absence of ligand"/>
    <property type="evidence" value="ECO:0007669"/>
    <property type="project" value="TreeGrafter"/>
</dbReference>
<feature type="region of interest" description="Disordered" evidence="22">
    <location>
        <begin position="961"/>
        <end position="984"/>
    </location>
</feature>
<evidence type="ECO:0000256" key="19">
    <source>
        <dbReference type="PIRSR" id="PIRSR628472-2"/>
    </source>
</evidence>
<evidence type="ECO:0000256" key="14">
    <source>
        <dbReference type="ARBA" id="ARBA00023159"/>
    </source>
</evidence>
<dbReference type="CDD" id="cd02601">
    <property type="entry name" value="HAD_Eya"/>
    <property type="match status" value="1"/>
</dbReference>
<feature type="domain" description="C2H2-type" evidence="23">
    <location>
        <begin position="1282"/>
        <end position="1310"/>
    </location>
</feature>
<evidence type="ECO:0000256" key="10">
    <source>
        <dbReference type="ARBA" id="ARBA00022842"/>
    </source>
</evidence>
<evidence type="ECO:0000256" key="13">
    <source>
        <dbReference type="ARBA" id="ARBA00023125"/>
    </source>
</evidence>
<protein>
    <recommendedName>
        <fullName evidence="21">Eyes absent homolog</fullName>
        <ecNumber evidence="21">3.1.3.48</ecNumber>
    </recommendedName>
</protein>
<dbReference type="FunFam" id="3.40.50.12350:FF:000001">
    <property type="entry name" value="Eyes absent homolog"/>
    <property type="match status" value="1"/>
</dbReference>
<keyword evidence="12 21" id="KW-0805">Transcription regulation</keyword>
<dbReference type="GO" id="GO:0030154">
    <property type="term" value="P:cell differentiation"/>
    <property type="evidence" value="ECO:0007669"/>
    <property type="project" value="TreeGrafter"/>
</dbReference>
<comment type="cofactor">
    <cofactor evidence="19 21">
        <name>Mg(2+)</name>
        <dbReference type="ChEBI" id="CHEBI:18420"/>
    </cofactor>
    <text evidence="19 21">Binds 1 Mg(2+) ion per subunit.</text>
</comment>
<dbReference type="InterPro" id="IPR028472">
    <property type="entry name" value="EYA"/>
</dbReference>
<comment type="catalytic activity">
    <reaction evidence="17 21">
        <text>O-phospho-L-tyrosyl-[protein] + H2O = L-tyrosyl-[protein] + phosphate</text>
        <dbReference type="Rhea" id="RHEA:10684"/>
        <dbReference type="Rhea" id="RHEA-COMP:10136"/>
        <dbReference type="Rhea" id="RHEA-COMP:20101"/>
        <dbReference type="ChEBI" id="CHEBI:15377"/>
        <dbReference type="ChEBI" id="CHEBI:43474"/>
        <dbReference type="ChEBI" id="CHEBI:46858"/>
        <dbReference type="ChEBI" id="CHEBI:61978"/>
        <dbReference type="EC" id="3.1.3.48"/>
    </reaction>
</comment>
<feature type="active site" description="Proton donor" evidence="18">
    <location>
        <position position="666"/>
    </location>
</feature>
<comment type="similarity">
    <text evidence="3 21">Belongs to the HAD-like hydrolase superfamily. EYA family.</text>
</comment>
<evidence type="ECO:0000259" key="23">
    <source>
        <dbReference type="PROSITE" id="PS50157"/>
    </source>
</evidence>